<keyword evidence="2" id="KW-1185">Reference proteome</keyword>
<evidence type="ECO:0000313" key="2">
    <source>
        <dbReference type="Proteomes" id="UP000331127"/>
    </source>
</evidence>
<evidence type="ECO:0000313" key="1">
    <source>
        <dbReference type="EMBL" id="GES13040.1"/>
    </source>
</evidence>
<organism evidence="1 2">
    <name type="scientific">Acrocarpospora macrocephala</name>
    <dbReference type="NCBI Taxonomy" id="150177"/>
    <lineage>
        <taxon>Bacteria</taxon>
        <taxon>Bacillati</taxon>
        <taxon>Actinomycetota</taxon>
        <taxon>Actinomycetes</taxon>
        <taxon>Streptosporangiales</taxon>
        <taxon>Streptosporangiaceae</taxon>
        <taxon>Acrocarpospora</taxon>
    </lineage>
</organism>
<reference evidence="1 2" key="1">
    <citation type="submission" date="2019-10" db="EMBL/GenBank/DDBJ databases">
        <title>Whole genome shotgun sequence of Acrocarpospora macrocephala NBRC 16266.</title>
        <authorList>
            <person name="Ichikawa N."/>
            <person name="Kimura A."/>
            <person name="Kitahashi Y."/>
            <person name="Komaki H."/>
            <person name="Oguchi A."/>
        </authorList>
    </citation>
    <scope>NUCLEOTIDE SEQUENCE [LARGE SCALE GENOMIC DNA]</scope>
    <source>
        <strain evidence="1 2">NBRC 16266</strain>
    </source>
</reference>
<dbReference type="OrthoDB" id="9794735at2"/>
<comment type="caution">
    <text evidence="1">The sequence shown here is derived from an EMBL/GenBank/DDBJ whole genome shotgun (WGS) entry which is preliminary data.</text>
</comment>
<accession>A0A5M3WWB7</accession>
<dbReference type="RefSeq" id="WP_155358315.1">
    <property type="nucleotide sequence ID" value="NZ_BAAAHL010000009.1"/>
</dbReference>
<dbReference type="Proteomes" id="UP000331127">
    <property type="component" value="Unassembled WGS sequence"/>
</dbReference>
<proteinExistence type="predicted"/>
<dbReference type="AlphaFoldDB" id="A0A5M3WWB7"/>
<protein>
    <submittedName>
        <fullName evidence="1">Uncharacterized protein</fullName>
    </submittedName>
</protein>
<sequence length="84" mass="9624">MTVVGRQVFAQEIASPGGELDWRRGDWDALIYSPIDIQPDRGSLPDRRRLHGYLDRFSLAFGCFDFALEATGDSADPYRWIFIE</sequence>
<gene>
    <name evidence="1" type="ORF">Amac_066370</name>
</gene>
<dbReference type="EMBL" id="BLAE01000041">
    <property type="protein sequence ID" value="GES13040.1"/>
    <property type="molecule type" value="Genomic_DNA"/>
</dbReference>
<name>A0A5M3WWB7_9ACTN</name>